<dbReference type="EMBL" id="JAXUIC010000004">
    <property type="protein sequence ID" value="KAK4593870.1"/>
    <property type="molecule type" value="Genomic_DNA"/>
</dbReference>
<evidence type="ECO:0000313" key="1">
    <source>
        <dbReference type="EMBL" id="KAK4593870.1"/>
    </source>
</evidence>
<gene>
    <name evidence="1" type="ORF">RGQ29_017808</name>
</gene>
<evidence type="ECO:0000313" key="2">
    <source>
        <dbReference type="Proteomes" id="UP001324115"/>
    </source>
</evidence>
<proteinExistence type="predicted"/>
<comment type="caution">
    <text evidence="1">The sequence shown here is derived from an EMBL/GenBank/DDBJ whole genome shotgun (WGS) entry which is preliminary data.</text>
</comment>
<name>A0AAN7FQ12_QUERU</name>
<protein>
    <submittedName>
        <fullName evidence="1">Uncharacterized protein</fullName>
    </submittedName>
</protein>
<reference evidence="1 2" key="1">
    <citation type="journal article" date="2023" name="G3 (Bethesda)">
        <title>A haplotype-resolved chromosome-scale genome for Quercus rubra L. provides insights into the genetics of adaptive traits for red oak species.</title>
        <authorList>
            <person name="Kapoor B."/>
            <person name="Jenkins J."/>
            <person name="Schmutz J."/>
            <person name="Zhebentyayeva T."/>
            <person name="Kuelheim C."/>
            <person name="Coggeshall M."/>
            <person name="Heim C."/>
            <person name="Lasky J.R."/>
            <person name="Leites L."/>
            <person name="Islam-Faridi N."/>
            <person name="Romero-Severson J."/>
            <person name="DeLeo V.L."/>
            <person name="Lucas S.M."/>
            <person name="Lazic D."/>
            <person name="Gailing O."/>
            <person name="Carlson J."/>
            <person name="Staton M."/>
        </authorList>
    </citation>
    <scope>NUCLEOTIDE SEQUENCE [LARGE SCALE GENOMIC DNA]</scope>
    <source>
        <strain evidence="1">Pseudo-F2</strain>
    </source>
</reference>
<dbReference type="PANTHER" id="PTHR34222">
    <property type="entry name" value="GAG_PRE-INTEGRS DOMAIN-CONTAINING PROTEIN"/>
    <property type="match status" value="1"/>
</dbReference>
<organism evidence="1 2">
    <name type="scientific">Quercus rubra</name>
    <name type="common">Northern red oak</name>
    <name type="synonym">Quercus borealis</name>
    <dbReference type="NCBI Taxonomy" id="3512"/>
    <lineage>
        <taxon>Eukaryota</taxon>
        <taxon>Viridiplantae</taxon>
        <taxon>Streptophyta</taxon>
        <taxon>Embryophyta</taxon>
        <taxon>Tracheophyta</taxon>
        <taxon>Spermatophyta</taxon>
        <taxon>Magnoliopsida</taxon>
        <taxon>eudicotyledons</taxon>
        <taxon>Gunneridae</taxon>
        <taxon>Pentapetalae</taxon>
        <taxon>rosids</taxon>
        <taxon>fabids</taxon>
        <taxon>Fagales</taxon>
        <taxon>Fagaceae</taxon>
        <taxon>Quercus</taxon>
    </lineage>
</organism>
<sequence length="147" mass="16185">MQILLGLNESYSQIQGQILLIDPLPSINKVYSLLIQDERQKSIGHSAKAYVESIALSTKINIFGGYGGFRNSYGNNNSGGKAYKNNGKERPMCSHCGTYHIMEECYKLHGYPPGYKAKGKKLMGNQVGNSKIRANFGAMDSNSMPTQ</sequence>
<accession>A0AAN7FQ12</accession>
<dbReference type="AlphaFoldDB" id="A0AAN7FQ12"/>
<dbReference type="Proteomes" id="UP001324115">
    <property type="component" value="Unassembled WGS sequence"/>
</dbReference>
<dbReference type="PANTHER" id="PTHR34222:SF99">
    <property type="entry name" value="PROTEIN, PUTATIVE-RELATED"/>
    <property type="match status" value="1"/>
</dbReference>
<keyword evidence="2" id="KW-1185">Reference proteome</keyword>